<evidence type="ECO:0000313" key="1">
    <source>
        <dbReference type="EMBL" id="CAF1261670.1"/>
    </source>
</evidence>
<evidence type="ECO:0000313" key="3">
    <source>
        <dbReference type="EMBL" id="CAF4068210.1"/>
    </source>
</evidence>
<proteinExistence type="predicted"/>
<gene>
    <name evidence="2" type="ORF">GPM918_LOCUS33529</name>
    <name evidence="1" type="ORF">OVA965_LOCUS26758</name>
    <name evidence="4" type="ORF">SRO942_LOCUS34214</name>
    <name evidence="3" type="ORF">TMI583_LOCUS27499</name>
</gene>
<protein>
    <submittedName>
        <fullName evidence="2">Uncharacterized protein</fullName>
    </submittedName>
</protein>
<comment type="caution">
    <text evidence="2">The sequence shown here is derived from an EMBL/GenBank/DDBJ whole genome shotgun (WGS) entry which is preliminary data.</text>
</comment>
<dbReference type="EMBL" id="CAJOBC010083347">
    <property type="protein sequence ID" value="CAF4300270.1"/>
    <property type="molecule type" value="Genomic_DNA"/>
</dbReference>
<evidence type="ECO:0000313" key="5">
    <source>
        <dbReference type="Proteomes" id="UP000663829"/>
    </source>
</evidence>
<dbReference type="AlphaFoldDB" id="A0A815M6T1"/>
<dbReference type="Proteomes" id="UP000681722">
    <property type="component" value="Unassembled WGS sequence"/>
</dbReference>
<keyword evidence="5" id="KW-1185">Reference proteome</keyword>
<feature type="non-terminal residue" evidence="2">
    <location>
        <position position="376"/>
    </location>
</feature>
<evidence type="ECO:0000313" key="2">
    <source>
        <dbReference type="EMBL" id="CAF1412454.1"/>
    </source>
</evidence>
<dbReference type="Proteomes" id="UP000663829">
    <property type="component" value="Unassembled WGS sequence"/>
</dbReference>
<dbReference type="EMBL" id="CAJOBA010038866">
    <property type="protein sequence ID" value="CAF4068210.1"/>
    <property type="molecule type" value="Genomic_DNA"/>
</dbReference>
<reference evidence="2" key="1">
    <citation type="submission" date="2021-02" db="EMBL/GenBank/DDBJ databases">
        <authorList>
            <person name="Nowell W R."/>
        </authorList>
    </citation>
    <scope>NUCLEOTIDE SEQUENCE</scope>
</reference>
<organism evidence="2 5">
    <name type="scientific">Didymodactylos carnosus</name>
    <dbReference type="NCBI Taxonomy" id="1234261"/>
    <lineage>
        <taxon>Eukaryota</taxon>
        <taxon>Metazoa</taxon>
        <taxon>Spiralia</taxon>
        <taxon>Gnathifera</taxon>
        <taxon>Rotifera</taxon>
        <taxon>Eurotatoria</taxon>
        <taxon>Bdelloidea</taxon>
        <taxon>Philodinida</taxon>
        <taxon>Philodinidae</taxon>
        <taxon>Didymodactylos</taxon>
    </lineage>
</organism>
<sequence>SCTYKVDNKQKCILDKTTVDCAHQKDPEYFKIEGKNCNKKLKLIRLMFSTTTKLQQFLNGEKPNVAVHLTDETSTRLHIILETHDTSLLQIDRNITEKLEAQRITGLLFEIYQVSNIEQNDLVIDDIYLDKQWPLIVEIRISCQAAKNQYIQTFFSKMSEFKFRCENVLFTSQCEMFIKTSNRRRQFCKLDKYIADCTSAGVLDNGQIVTLERCIIDVLKVRFSTITTYEQWLTKDNFQILFNDPEQRINSLTIEIDKQDKSFDYTDAHVRIVTNHTKIVRYELRIKETVDSFQQLKFTSNTQMKNTTLQEIRVVGPCYRRNDKSSIEILFDQHQDKISFGPGGCKNVESEESTNDNTGIITVASNFSASKQIFFR</sequence>
<name>A0A815M6T1_9BILA</name>
<dbReference type="Proteomes" id="UP000682733">
    <property type="component" value="Unassembled WGS sequence"/>
</dbReference>
<dbReference type="EMBL" id="CAJNOK010017311">
    <property type="protein sequence ID" value="CAF1261670.1"/>
    <property type="molecule type" value="Genomic_DNA"/>
</dbReference>
<accession>A0A815M6T1</accession>
<dbReference type="Proteomes" id="UP000677228">
    <property type="component" value="Unassembled WGS sequence"/>
</dbReference>
<dbReference type="EMBL" id="CAJNOQ010017924">
    <property type="protein sequence ID" value="CAF1412454.1"/>
    <property type="molecule type" value="Genomic_DNA"/>
</dbReference>
<evidence type="ECO:0000313" key="4">
    <source>
        <dbReference type="EMBL" id="CAF4300270.1"/>
    </source>
</evidence>